<dbReference type="Proteomes" id="UP001501508">
    <property type="component" value="Unassembled WGS sequence"/>
</dbReference>
<dbReference type="PANTHER" id="PTHR44520">
    <property type="entry name" value="RESPONSE REGULATOR RCP1-RELATED"/>
    <property type="match status" value="1"/>
</dbReference>
<proteinExistence type="predicted"/>
<comment type="caution">
    <text evidence="3">The sequence shown here is derived from an EMBL/GenBank/DDBJ whole genome shotgun (WGS) entry which is preliminary data.</text>
</comment>
<dbReference type="Pfam" id="PF00072">
    <property type="entry name" value="Response_reg"/>
    <property type="match status" value="1"/>
</dbReference>
<feature type="domain" description="Response regulatory" evidence="2">
    <location>
        <begin position="9"/>
        <end position="134"/>
    </location>
</feature>
<evidence type="ECO:0000313" key="4">
    <source>
        <dbReference type="Proteomes" id="UP001501508"/>
    </source>
</evidence>
<keyword evidence="1" id="KW-0597">Phosphoprotein</keyword>
<dbReference type="PROSITE" id="PS50110">
    <property type="entry name" value="RESPONSE_REGULATORY"/>
    <property type="match status" value="1"/>
</dbReference>
<dbReference type="EMBL" id="BAABEY010000036">
    <property type="protein sequence ID" value="GAA4447508.1"/>
    <property type="molecule type" value="Genomic_DNA"/>
</dbReference>
<dbReference type="SMART" id="SM00448">
    <property type="entry name" value="REC"/>
    <property type="match status" value="1"/>
</dbReference>
<reference evidence="4" key="1">
    <citation type="journal article" date="2019" name="Int. J. Syst. Evol. Microbiol.">
        <title>The Global Catalogue of Microorganisms (GCM) 10K type strain sequencing project: providing services to taxonomists for standard genome sequencing and annotation.</title>
        <authorList>
            <consortium name="The Broad Institute Genomics Platform"/>
            <consortium name="The Broad Institute Genome Sequencing Center for Infectious Disease"/>
            <person name="Wu L."/>
            <person name="Ma J."/>
        </authorList>
    </citation>
    <scope>NUCLEOTIDE SEQUENCE [LARGE SCALE GENOMIC DNA]</scope>
    <source>
        <strain evidence="4">JCM 31920</strain>
    </source>
</reference>
<feature type="modified residue" description="4-aspartylphosphate" evidence="1">
    <location>
        <position position="66"/>
    </location>
</feature>
<dbReference type="InterPro" id="IPR011006">
    <property type="entry name" value="CheY-like_superfamily"/>
</dbReference>
<protein>
    <submittedName>
        <fullName evidence="3">Response regulator</fullName>
    </submittedName>
</protein>
<dbReference type="InterPro" id="IPR052893">
    <property type="entry name" value="TCS_response_regulator"/>
</dbReference>
<gene>
    <name evidence="3" type="ORF">GCM10023091_42520</name>
</gene>
<evidence type="ECO:0000313" key="3">
    <source>
        <dbReference type="EMBL" id="GAA4447508.1"/>
    </source>
</evidence>
<organism evidence="3 4">
    <name type="scientific">Ravibacter arvi</name>
    <dbReference type="NCBI Taxonomy" id="2051041"/>
    <lineage>
        <taxon>Bacteria</taxon>
        <taxon>Pseudomonadati</taxon>
        <taxon>Bacteroidota</taxon>
        <taxon>Cytophagia</taxon>
        <taxon>Cytophagales</taxon>
        <taxon>Spirosomataceae</taxon>
        <taxon>Ravibacter</taxon>
    </lineage>
</organism>
<name>A0ABP8MCU8_9BACT</name>
<accession>A0ABP8MCU8</accession>
<evidence type="ECO:0000256" key="1">
    <source>
        <dbReference type="PROSITE-ProRule" id="PRU00169"/>
    </source>
</evidence>
<sequence>MPAHVIPQCVMLIDDDPDDNFLHRLVIQDTGLSPEILVAESGEKALNYFKDNHAGAFRRPDIIFLDINMPGMSGFDFLEKYKALPAEVHAQTKVVMLSTSSLPKDQQKASSIWEHVYYHTKPLTEKILYEVIGA</sequence>
<dbReference type="InterPro" id="IPR001789">
    <property type="entry name" value="Sig_transdc_resp-reg_receiver"/>
</dbReference>
<dbReference type="RefSeq" id="WP_345032954.1">
    <property type="nucleotide sequence ID" value="NZ_BAABEY010000036.1"/>
</dbReference>
<keyword evidence="4" id="KW-1185">Reference proteome</keyword>
<dbReference type="PANTHER" id="PTHR44520:SF2">
    <property type="entry name" value="RESPONSE REGULATOR RCP1"/>
    <property type="match status" value="1"/>
</dbReference>
<dbReference type="SUPFAM" id="SSF52172">
    <property type="entry name" value="CheY-like"/>
    <property type="match status" value="1"/>
</dbReference>
<evidence type="ECO:0000259" key="2">
    <source>
        <dbReference type="PROSITE" id="PS50110"/>
    </source>
</evidence>
<dbReference type="Gene3D" id="3.40.50.2300">
    <property type="match status" value="1"/>
</dbReference>